<reference evidence="1 2" key="1">
    <citation type="submission" date="2024-08" db="EMBL/GenBank/DDBJ databases">
        <title>Insights into the chromosomal genome structure of Flemingia macrophylla.</title>
        <authorList>
            <person name="Ding Y."/>
            <person name="Zhao Y."/>
            <person name="Bi W."/>
            <person name="Wu M."/>
            <person name="Zhao G."/>
            <person name="Gong Y."/>
            <person name="Li W."/>
            <person name="Zhang P."/>
        </authorList>
    </citation>
    <scope>NUCLEOTIDE SEQUENCE [LARGE SCALE GENOMIC DNA]</scope>
    <source>
        <strain evidence="1">DYQJB</strain>
        <tissue evidence="1">Leaf</tissue>
    </source>
</reference>
<evidence type="ECO:0000313" key="2">
    <source>
        <dbReference type="Proteomes" id="UP001603857"/>
    </source>
</evidence>
<name>A0ABD1MXZ7_9FABA</name>
<dbReference type="Proteomes" id="UP001603857">
    <property type="component" value="Unassembled WGS sequence"/>
</dbReference>
<sequence>MTKLGAMSDEVLATSEEALAMKVSPWSSSTSTTVAAVAGGGALEAVMETDIARND</sequence>
<protein>
    <submittedName>
        <fullName evidence="1">Uncharacterized protein</fullName>
    </submittedName>
</protein>
<organism evidence="1 2">
    <name type="scientific">Flemingia macrophylla</name>
    <dbReference type="NCBI Taxonomy" id="520843"/>
    <lineage>
        <taxon>Eukaryota</taxon>
        <taxon>Viridiplantae</taxon>
        <taxon>Streptophyta</taxon>
        <taxon>Embryophyta</taxon>
        <taxon>Tracheophyta</taxon>
        <taxon>Spermatophyta</taxon>
        <taxon>Magnoliopsida</taxon>
        <taxon>eudicotyledons</taxon>
        <taxon>Gunneridae</taxon>
        <taxon>Pentapetalae</taxon>
        <taxon>rosids</taxon>
        <taxon>fabids</taxon>
        <taxon>Fabales</taxon>
        <taxon>Fabaceae</taxon>
        <taxon>Papilionoideae</taxon>
        <taxon>50 kb inversion clade</taxon>
        <taxon>NPAAA clade</taxon>
        <taxon>indigoferoid/millettioid clade</taxon>
        <taxon>Phaseoleae</taxon>
        <taxon>Flemingia</taxon>
    </lineage>
</organism>
<accession>A0ABD1MXZ7</accession>
<proteinExistence type="predicted"/>
<dbReference type="AlphaFoldDB" id="A0ABD1MXZ7"/>
<gene>
    <name evidence="1" type="ORF">Fmac_008456</name>
</gene>
<dbReference type="EMBL" id="JBGMDY010000003">
    <property type="protein sequence ID" value="KAL2340516.1"/>
    <property type="molecule type" value="Genomic_DNA"/>
</dbReference>
<evidence type="ECO:0000313" key="1">
    <source>
        <dbReference type="EMBL" id="KAL2340516.1"/>
    </source>
</evidence>
<keyword evidence="2" id="KW-1185">Reference proteome</keyword>
<comment type="caution">
    <text evidence="1">The sequence shown here is derived from an EMBL/GenBank/DDBJ whole genome shotgun (WGS) entry which is preliminary data.</text>
</comment>